<dbReference type="SUPFAM" id="SSF53335">
    <property type="entry name" value="S-adenosyl-L-methionine-dependent methyltransferases"/>
    <property type="match status" value="1"/>
</dbReference>
<dbReference type="Gene3D" id="3.40.50.150">
    <property type="entry name" value="Vaccinia Virus protein VP39"/>
    <property type="match status" value="1"/>
</dbReference>
<reference evidence="1 2" key="1">
    <citation type="submission" date="2023-01" db="EMBL/GenBank/DDBJ databases">
        <title>Complete genome sequence of Roseicyclus marinus strain Dej080120_10.</title>
        <authorList>
            <person name="Ueki S."/>
            <person name="Maruyama F."/>
        </authorList>
    </citation>
    <scope>NUCLEOTIDE SEQUENCE [LARGE SCALE GENOMIC DNA]</scope>
    <source>
        <strain evidence="1 2">Dej080120_10</strain>
    </source>
</reference>
<dbReference type="EMBL" id="AP027266">
    <property type="protein sequence ID" value="BDW86085.1"/>
    <property type="molecule type" value="Genomic_DNA"/>
</dbReference>
<accession>A0AA48KLF0</accession>
<evidence type="ECO:0008006" key="3">
    <source>
        <dbReference type="Google" id="ProtNLM"/>
    </source>
</evidence>
<protein>
    <recommendedName>
        <fullName evidence="3">Methyltransferase family protein</fullName>
    </recommendedName>
</protein>
<evidence type="ECO:0000313" key="2">
    <source>
        <dbReference type="Proteomes" id="UP001337723"/>
    </source>
</evidence>
<dbReference type="KEGG" id="rmai:MACH21_22620"/>
<sequence>MEIRVQTSTATQHGRYLPIFIDAKANYASAPARILSFGCSTGVETETLSGVWPDAVIEGVEINDEVRAMAIETYPHRRFFPPSDLAGQYDLVTAMSVLCSWPEKSYGILDYGIFVEACKSIDRCLKPGGLLICYNYTYSPLNVLTDYEALPGNSYGPNYVASRAPDGTNLRAFFSTVYFRKPS</sequence>
<dbReference type="AlphaFoldDB" id="A0AA48KLF0"/>
<dbReference type="Pfam" id="PF13489">
    <property type="entry name" value="Methyltransf_23"/>
    <property type="match status" value="1"/>
</dbReference>
<organism evidence="1 2">
    <name type="scientific">Roseicyclus marinus</name>
    <dbReference type="NCBI Taxonomy" id="2161673"/>
    <lineage>
        <taxon>Bacteria</taxon>
        <taxon>Pseudomonadati</taxon>
        <taxon>Pseudomonadota</taxon>
        <taxon>Alphaproteobacteria</taxon>
        <taxon>Rhodobacterales</taxon>
        <taxon>Roseobacteraceae</taxon>
        <taxon>Roseicyclus</taxon>
    </lineage>
</organism>
<name>A0AA48KLF0_9RHOB</name>
<dbReference type="RefSeq" id="WP_338271980.1">
    <property type="nucleotide sequence ID" value="NZ_AP027266.1"/>
</dbReference>
<keyword evidence="2" id="KW-1185">Reference proteome</keyword>
<evidence type="ECO:0000313" key="1">
    <source>
        <dbReference type="EMBL" id="BDW86085.1"/>
    </source>
</evidence>
<dbReference type="Proteomes" id="UP001337723">
    <property type="component" value="Chromosome"/>
</dbReference>
<proteinExistence type="predicted"/>
<dbReference type="InterPro" id="IPR029063">
    <property type="entry name" value="SAM-dependent_MTases_sf"/>
</dbReference>
<gene>
    <name evidence="1" type="ORF">MACH21_22620</name>
</gene>
<dbReference type="CDD" id="cd02440">
    <property type="entry name" value="AdoMet_MTases"/>
    <property type="match status" value="1"/>
</dbReference>